<evidence type="ECO:0000256" key="5">
    <source>
        <dbReference type="ARBA" id="ARBA00023136"/>
    </source>
</evidence>
<dbReference type="PANTHER" id="PTHR30213">
    <property type="entry name" value="INNER MEMBRANE PROTEIN YHJD"/>
    <property type="match status" value="1"/>
</dbReference>
<dbReference type="EMBL" id="CP046996">
    <property type="protein sequence ID" value="QHA00431.1"/>
    <property type="molecule type" value="Genomic_DNA"/>
</dbReference>
<evidence type="ECO:0000313" key="8">
    <source>
        <dbReference type="Proteomes" id="UP000430508"/>
    </source>
</evidence>
<keyword evidence="2" id="KW-1003">Cell membrane</keyword>
<evidence type="ECO:0000313" key="7">
    <source>
        <dbReference type="EMBL" id="QHA00431.1"/>
    </source>
</evidence>
<proteinExistence type="predicted"/>
<organism evidence="7 8">
    <name type="scientific">Dehalobacter restrictus</name>
    <dbReference type="NCBI Taxonomy" id="55583"/>
    <lineage>
        <taxon>Bacteria</taxon>
        <taxon>Bacillati</taxon>
        <taxon>Bacillota</taxon>
        <taxon>Clostridia</taxon>
        <taxon>Eubacteriales</taxon>
        <taxon>Desulfitobacteriaceae</taxon>
        <taxon>Dehalobacter</taxon>
    </lineage>
</organism>
<dbReference type="InterPro" id="IPR017039">
    <property type="entry name" value="Virul_fac_BrkB"/>
</dbReference>
<keyword evidence="3 6" id="KW-0812">Transmembrane</keyword>
<dbReference type="PANTHER" id="PTHR30213:SF0">
    <property type="entry name" value="UPF0761 MEMBRANE PROTEIN YIHY"/>
    <property type="match status" value="1"/>
</dbReference>
<feature type="transmembrane region" description="Helical" evidence="6">
    <location>
        <begin position="169"/>
        <end position="192"/>
    </location>
</feature>
<evidence type="ECO:0000256" key="6">
    <source>
        <dbReference type="SAM" id="Phobius"/>
    </source>
</evidence>
<evidence type="ECO:0000256" key="2">
    <source>
        <dbReference type="ARBA" id="ARBA00022475"/>
    </source>
</evidence>
<reference evidence="7 8" key="1">
    <citation type="submission" date="2019-12" db="EMBL/GenBank/DDBJ databases">
        <title>Sequence classification of anaerobic respiratory reductive dehalogenases: First we see many, then we see few.</title>
        <authorList>
            <person name="Molenda O."/>
            <person name="Puentes Jacome L.A."/>
            <person name="Cao X."/>
            <person name="Nesbo C.L."/>
            <person name="Tang S."/>
            <person name="Morson N."/>
            <person name="Patron J."/>
            <person name="Lomheim L."/>
            <person name="Wishart D.S."/>
            <person name="Edwards E.A."/>
        </authorList>
    </citation>
    <scope>NUCLEOTIDE SEQUENCE [LARGE SCALE GENOMIC DNA]</scope>
    <source>
        <strain evidence="7 8">12DCA</strain>
    </source>
</reference>
<protein>
    <submittedName>
        <fullName evidence="7">YihY family inner membrane protein</fullName>
    </submittedName>
</protein>
<dbReference type="PIRSF" id="PIRSF035875">
    <property type="entry name" value="RNase_BN"/>
    <property type="match status" value="1"/>
</dbReference>
<dbReference type="AlphaFoldDB" id="A0A857DI93"/>
<feature type="transmembrane region" description="Helical" evidence="6">
    <location>
        <begin position="204"/>
        <end position="226"/>
    </location>
</feature>
<feature type="transmembrane region" description="Helical" evidence="6">
    <location>
        <begin position="86"/>
        <end position="106"/>
    </location>
</feature>
<dbReference type="RefSeq" id="WP_068883342.1">
    <property type="nucleotide sequence ID" value="NZ_CP046996.1"/>
</dbReference>
<feature type="transmembrane region" description="Helical" evidence="6">
    <location>
        <begin position="127"/>
        <end position="149"/>
    </location>
</feature>
<feature type="transmembrane region" description="Helical" evidence="6">
    <location>
        <begin position="238"/>
        <end position="266"/>
    </location>
</feature>
<dbReference type="GO" id="GO:0005886">
    <property type="term" value="C:plasma membrane"/>
    <property type="evidence" value="ECO:0007669"/>
    <property type="project" value="UniProtKB-SubCell"/>
</dbReference>
<keyword evidence="4 6" id="KW-1133">Transmembrane helix</keyword>
<feature type="transmembrane region" description="Helical" evidence="6">
    <location>
        <begin position="26"/>
        <end position="48"/>
    </location>
</feature>
<name>A0A857DI93_9FIRM</name>
<sequence>MNWRSFFRKYVRIISINELFALSGQVAYYIILSFFPFVIFLLTLVGFLDISNVEFFDSFKFLLPAETIQMVETIVIEVFSVRSSPALLVLSMIGALWASLNGINALMRGAGKAYGLQETWSFFRLKLSALLFFVIVALAIVGSFLVLIFGQKLANIFVYLLGPDNIFPLIWQNLRLLIQFIFLIMIFILLNIIATHNKYPIRSYFAGSLFSAGGWIIISLAFAYYVNHFNSYTLAYGSIAGIIILLLWLYWSCVILLLGSALNAALIDRAN</sequence>
<dbReference type="NCBIfam" id="TIGR00765">
    <property type="entry name" value="yihY_not_rbn"/>
    <property type="match status" value="1"/>
</dbReference>
<evidence type="ECO:0000256" key="4">
    <source>
        <dbReference type="ARBA" id="ARBA00022989"/>
    </source>
</evidence>
<dbReference type="Pfam" id="PF03631">
    <property type="entry name" value="Virul_fac_BrkB"/>
    <property type="match status" value="1"/>
</dbReference>
<keyword evidence="5 6" id="KW-0472">Membrane</keyword>
<comment type="subcellular location">
    <subcellularLocation>
        <location evidence="1">Cell membrane</location>
        <topology evidence="1">Multi-pass membrane protein</topology>
    </subcellularLocation>
</comment>
<gene>
    <name evidence="7" type="ORF">GQ588_07215</name>
</gene>
<dbReference type="Proteomes" id="UP000430508">
    <property type="component" value="Chromosome"/>
</dbReference>
<accession>A0A857DI93</accession>
<evidence type="ECO:0000256" key="1">
    <source>
        <dbReference type="ARBA" id="ARBA00004651"/>
    </source>
</evidence>
<evidence type="ECO:0000256" key="3">
    <source>
        <dbReference type="ARBA" id="ARBA00022692"/>
    </source>
</evidence>